<dbReference type="AlphaFoldDB" id="A0A0F4Z9V4"/>
<dbReference type="Proteomes" id="UP000033483">
    <property type="component" value="Unassembled WGS sequence"/>
</dbReference>
<name>A0A0F4Z9V4_9PEZI</name>
<comment type="caution">
    <text evidence="3">The sequence shown here is derived from an EMBL/GenBank/DDBJ whole genome shotgun (WGS) entry which is preliminary data.</text>
</comment>
<proteinExistence type="predicted"/>
<dbReference type="GO" id="GO:0016925">
    <property type="term" value="P:protein sumoylation"/>
    <property type="evidence" value="ECO:0007669"/>
    <property type="project" value="TreeGrafter"/>
</dbReference>
<dbReference type="GO" id="GO:0019948">
    <property type="term" value="F:SUMO activating enzyme activity"/>
    <property type="evidence" value="ECO:0007669"/>
    <property type="project" value="TreeGrafter"/>
</dbReference>
<dbReference type="EMBL" id="LAEV01002060">
    <property type="protein sequence ID" value="KKA26623.1"/>
    <property type="molecule type" value="Genomic_DNA"/>
</dbReference>
<evidence type="ECO:0000256" key="1">
    <source>
        <dbReference type="SAM" id="MobiDB-lite"/>
    </source>
</evidence>
<sequence>MEPAVDFSPSAISNDQEIPPGATSAPLSSGASLPLLQNPGLSSSQQETRRISDDEIALYDRQIRLWGMSAQNRIRNARVLLITLGSLGNEIAKNLVLAGIGSLTVLDHKLISESDFGAQFLLSQETSPIGTPRVEAAKAQIQALNPRVAVAVDADDVKNKNTAFFKDFDIIIATDLLPPQLNTLNTYARLHGKCFYAAGVHGLYGFVFSDLIDHKFTIKRKVGNVTTKTGPETRSRSVVDVQVSREDGVLVEHVTKLEKYSTWYLAWDMPTLSADITRSKRRLRAVSPILSCLRGLWDFQQTHGRSPSIAAAEDFRAVVRAIQHKHNSFGLPPETLRADTIRQFVQNIGCELMPVAAVVGGHVAQDVINVLGQNQQSLQNMLVFDGETCEGSVYSLLPEGELGGEQLKSSRTDQLGAVAAELGQLS</sequence>
<dbReference type="OrthoDB" id="1708823at2759"/>
<protein>
    <recommendedName>
        <fullName evidence="2">THIF-type NAD/FAD binding fold domain-containing protein</fullName>
    </recommendedName>
</protein>
<dbReference type="Pfam" id="PF00899">
    <property type="entry name" value="ThiF"/>
    <property type="match status" value="1"/>
</dbReference>
<evidence type="ECO:0000313" key="3">
    <source>
        <dbReference type="EMBL" id="KKA26623.1"/>
    </source>
</evidence>
<dbReference type="PANTHER" id="PTHR10953">
    <property type="entry name" value="UBIQUITIN-ACTIVATING ENZYME E1"/>
    <property type="match status" value="1"/>
</dbReference>
<evidence type="ECO:0000259" key="2">
    <source>
        <dbReference type="Pfam" id="PF00899"/>
    </source>
</evidence>
<dbReference type="InterPro" id="IPR000594">
    <property type="entry name" value="ThiF_NAD_FAD-bd"/>
</dbReference>
<dbReference type="Gene3D" id="3.40.50.720">
    <property type="entry name" value="NAD(P)-binding Rossmann-like Domain"/>
    <property type="match status" value="1"/>
</dbReference>
<dbReference type="GO" id="GO:0005737">
    <property type="term" value="C:cytoplasm"/>
    <property type="evidence" value="ECO:0007669"/>
    <property type="project" value="TreeGrafter"/>
</dbReference>
<dbReference type="InterPro" id="IPR045886">
    <property type="entry name" value="ThiF/MoeB/HesA"/>
</dbReference>
<dbReference type="PANTHER" id="PTHR10953:SF162">
    <property type="entry name" value="SUMO-ACTIVATING ENZYME SUBUNIT 1"/>
    <property type="match status" value="1"/>
</dbReference>
<organism evidence="3 4">
    <name type="scientific">Thielaviopsis punctulata</name>
    <dbReference type="NCBI Taxonomy" id="72032"/>
    <lineage>
        <taxon>Eukaryota</taxon>
        <taxon>Fungi</taxon>
        <taxon>Dikarya</taxon>
        <taxon>Ascomycota</taxon>
        <taxon>Pezizomycotina</taxon>
        <taxon>Sordariomycetes</taxon>
        <taxon>Hypocreomycetidae</taxon>
        <taxon>Microascales</taxon>
        <taxon>Ceratocystidaceae</taxon>
        <taxon>Thielaviopsis</taxon>
    </lineage>
</organism>
<accession>A0A0F4Z9V4</accession>
<feature type="compositionally biased region" description="Low complexity" evidence="1">
    <location>
        <begin position="19"/>
        <end position="29"/>
    </location>
</feature>
<dbReference type="GO" id="GO:0031510">
    <property type="term" value="C:SUMO activating enzyme complex"/>
    <property type="evidence" value="ECO:0007669"/>
    <property type="project" value="TreeGrafter"/>
</dbReference>
<reference evidence="3 4" key="1">
    <citation type="submission" date="2015-03" db="EMBL/GenBank/DDBJ databases">
        <authorList>
            <person name="Radwan O."/>
            <person name="Al-Naeli F.A."/>
            <person name="Rendon G.A."/>
            <person name="Fields C."/>
        </authorList>
    </citation>
    <scope>NUCLEOTIDE SEQUENCE [LARGE SCALE GENOMIC DNA]</scope>
    <source>
        <strain evidence="3">CR-DP1</strain>
    </source>
</reference>
<dbReference type="InterPro" id="IPR035985">
    <property type="entry name" value="Ubiquitin-activating_enz"/>
</dbReference>
<feature type="region of interest" description="Disordered" evidence="1">
    <location>
        <begin position="1"/>
        <end position="29"/>
    </location>
</feature>
<gene>
    <name evidence="3" type="ORF">TD95_002928</name>
</gene>
<evidence type="ECO:0000313" key="4">
    <source>
        <dbReference type="Proteomes" id="UP000033483"/>
    </source>
</evidence>
<feature type="domain" description="THIF-type NAD/FAD binding fold" evidence="2">
    <location>
        <begin position="59"/>
        <end position="388"/>
    </location>
</feature>
<dbReference type="SUPFAM" id="SSF69572">
    <property type="entry name" value="Activating enzymes of the ubiquitin-like proteins"/>
    <property type="match status" value="1"/>
</dbReference>
<keyword evidence="4" id="KW-1185">Reference proteome</keyword>